<dbReference type="EMBL" id="VUOB01000085">
    <property type="protein sequence ID" value="KAA2251166.1"/>
    <property type="molecule type" value="Genomic_DNA"/>
</dbReference>
<feature type="region of interest" description="Disordered" evidence="1">
    <location>
        <begin position="202"/>
        <end position="223"/>
    </location>
</feature>
<evidence type="ECO:0000259" key="2">
    <source>
        <dbReference type="Pfam" id="PF08044"/>
    </source>
</evidence>
<feature type="compositionally biased region" description="Basic and acidic residues" evidence="1">
    <location>
        <begin position="212"/>
        <end position="223"/>
    </location>
</feature>
<accession>A0A5B2WKZ4</accession>
<organism evidence="4 5">
    <name type="scientific">Solihabitans fulvus</name>
    <dbReference type="NCBI Taxonomy" id="1892852"/>
    <lineage>
        <taxon>Bacteria</taxon>
        <taxon>Bacillati</taxon>
        <taxon>Actinomycetota</taxon>
        <taxon>Actinomycetes</taxon>
        <taxon>Pseudonocardiales</taxon>
        <taxon>Pseudonocardiaceae</taxon>
        <taxon>Solihabitans</taxon>
    </lineage>
</organism>
<protein>
    <submittedName>
        <fullName evidence="4">DUF1707 domain-containing protein</fullName>
    </submittedName>
</protein>
<proteinExistence type="predicted"/>
<sequence>MSEQPGLPEPSQLRASDADRERVAKVLHDAMAEGRLTMTELEERLSVVYAAKTFGELVPVTQDLPVAAQSMPVMPGQAVARPAATVDRVGGAPGPLNSIAIMSGVDRRGAWVVPSHHQAVAIMGGVKLDLTEARFAEQETTIQVYTFWGGVDIIVPDDVNVQVNGFGFMGAFDDRTGSAESIPGAPVVRITGFAMMAGVDVRRPKRKKPKKLKDAEDRDQLEQ</sequence>
<dbReference type="PANTHER" id="PTHR40763:SF4">
    <property type="entry name" value="DUF1707 DOMAIN-CONTAINING PROTEIN"/>
    <property type="match status" value="1"/>
</dbReference>
<keyword evidence="5" id="KW-1185">Reference proteome</keyword>
<feature type="domain" description="Cell wall-active antibiotics response LiaF-like C-terminal" evidence="3">
    <location>
        <begin position="119"/>
        <end position="171"/>
    </location>
</feature>
<comment type="caution">
    <text evidence="4">The sequence shown here is derived from an EMBL/GenBank/DDBJ whole genome shotgun (WGS) entry which is preliminary data.</text>
</comment>
<dbReference type="AlphaFoldDB" id="A0A5B2WKZ4"/>
<dbReference type="Pfam" id="PF08044">
    <property type="entry name" value="DUF1707"/>
    <property type="match status" value="1"/>
</dbReference>
<dbReference type="PANTHER" id="PTHR40763">
    <property type="entry name" value="MEMBRANE PROTEIN-RELATED"/>
    <property type="match status" value="1"/>
</dbReference>
<evidence type="ECO:0000259" key="3">
    <source>
        <dbReference type="Pfam" id="PF09922"/>
    </source>
</evidence>
<dbReference type="InterPro" id="IPR012551">
    <property type="entry name" value="DUF1707_SHOCT-like"/>
</dbReference>
<feature type="domain" description="DUF1707" evidence="2">
    <location>
        <begin position="13"/>
        <end position="65"/>
    </location>
</feature>
<name>A0A5B2WKZ4_9PSEU</name>
<dbReference type="OrthoDB" id="4772576at2"/>
<dbReference type="InterPro" id="IPR024425">
    <property type="entry name" value="LiaF-like_C"/>
</dbReference>
<reference evidence="4 5" key="2">
    <citation type="submission" date="2019-09" db="EMBL/GenBank/DDBJ databases">
        <authorList>
            <person name="Jin C."/>
        </authorList>
    </citation>
    <scope>NUCLEOTIDE SEQUENCE [LARGE SCALE GENOMIC DNA]</scope>
    <source>
        <strain evidence="4 5">AN110305</strain>
    </source>
</reference>
<dbReference type="Proteomes" id="UP000323454">
    <property type="component" value="Unassembled WGS sequence"/>
</dbReference>
<reference evidence="4 5" key="1">
    <citation type="submission" date="2019-09" db="EMBL/GenBank/DDBJ databases">
        <title>Goodfellowia gen. nov., a new genus of the Pseudonocardineae related to Actinoalloteichus, containing Goodfellowia coeruleoviolacea gen. nov., comb. nov. gen. nov., comb. nov.</title>
        <authorList>
            <person name="Labeda D."/>
        </authorList>
    </citation>
    <scope>NUCLEOTIDE SEQUENCE [LARGE SCALE GENOMIC DNA]</scope>
    <source>
        <strain evidence="4 5">AN110305</strain>
    </source>
</reference>
<dbReference type="Pfam" id="PF09922">
    <property type="entry name" value="LiaF-like_C"/>
    <property type="match status" value="1"/>
</dbReference>
<dbReference type="RefSeq" id="WP_149854705.1">
    <property type="nucleotide sequence ID" value="NZ_VUOB01000085.1"/>
</dbReference>
<evidence type="ECO:0000256" key="1">
    <source>
        <dbReference type="SAM" id="MobiDB-lite"/>
    </source>
</evidence>
<evidence type="ECO:0000313" key="5">
    <source>
        <dbReference type="Proteomes" id="UP000323454"/>
    </source>
</evidence>
<gene>
    <name evidence="4" type="ORF">F0L68_37700</name>
</gene>
<evidence type="ECO:0000313" key="4">
    <source>
        <dbReference type="EMBL" id="KAA2251166.1"/>
    </source>
</evidence>